<dbReference type="AlphaFoldDB" id="A0A1Y2F1Q9"/>
<gene>
    <name evidence="2" type="ORF">BCR37DRAFT_382728</name>
</gene>
<feature type="compositionally biased region" description="Polar residues" evidence="1">
    <location>
        <begin position="108"/>
        <end position="117"/>
    </location>
</feature>
<accession>A0A1Y2F1Q9</accession>
<feature type="compositionally biased region" description="Gly residues" evidence="1">
    <location>
        <begin position="1"/>
        <end position="15"/>
    </location>
</feature>
<proteinExistence type="predicted"/>
<feature type="compositionally biased region" description="Low complexity" evidence="1">
    <location>
        <begin position="59"/>
        <end position="89"/>
    </location>
</feature>
<evidence type="ECO:0000256" key="1">
    <source>
        <dbReference type="SAM" id="MobiDB-lite"/>
    </source>
</evidence>
<evidence type="ECO:0000313" key="3">
    <source>
        <dbReference type="Proteomes" id="UP000193685"/>
    </source>
</evidence>
<evidence type="ECO:0000313" key="2">
    <source>
        <dbReference type="EMBL" id="ORY77818.1"/>
    </source>
</evidence>
<name>A0A1Y2F1Q9_PROLT</name>
<reference evidence="2 3" key="1">
    <citation type="submission" date="2016-07" db="EMBL/GenBank/DDBJ databases">
        <title>Pervasive Adenine N6-methylation of Active Genes in Fungi.</title>
        <authorList>
            <consortium name="DOE Joint Genome Institute"/>
            <person name="Mondo S.J."/>
            <person name="Dannebaum R.O."/>
            <person name="Kuo R.C."/>
            <person name="Labutti K."/>
            <person name="Haridas S."/>
            <person name="Kuo A."/>
            <person name="Salamov A."/>
            <person name="Ahrendt S.R."/>
            <person name="Lipzen A."/>
            <person name="Sullivan W."/>
            <person name="Andreopoulos W.B."/>
            <person name="Clum A."/>
            <person name="Lindquist E."/>
            <person name="Daum C."/>
            <person name="Ramamoorthy G.K."/>
            <person name="Gryganskyi A."/>
            <person name="Culley D."/>
            <person name="Magnuson J.K."/>
            <person name="James T.Y."/>
            <person name="O'Malley M.A."/>
            <person name="Stajich J.E."/>
            <person name="Spatafora J.W."/>
            <person name="Visel A."/>
            <person name="Grigoriev I.V."/>
        </authorList>
    </citation>
    <scope>NUCLEOTIDE SEQUENCE [LARGE SCALE GENOMIC DNA]</scope>
    <source>
        <strain evidence="2 3">12-1054</strain>
    </source>
</reference>
<feature type="compositionally biased region" description="Basic and acidic residues" evidence="1">
    <location>
        <begin position="118"/>
        <end position="156"/>
    </location>
</feature>
<sequence length="156" mass="15986">MTGGQQGYAAGGQGLATGQQGYAAGGQGVTGQQGYAAGGQGVTGGHGLAHAQHQEHGQHAAVGTTTGLAGTHATHGTHGTHGTQATHGTHGTHENQSTMDKVKDTLQSRHQGQTKSQAAKEEYRDAGHEADKQTPEGHKPGFMDKVKAKLHKEDTK</sequence>
<keyword evidence="3" id="KW-1185">Reference proteome</keyword>
<organism evidence="2 3">
    <name type="scientific">Protomyces lactucae-debilis</name>
    <dbReference type="NCBI Taxonomy" id="2754530"/>
    <lineage>
        <taxon>Eukaryota</taxon>
        <taxon>Fungi</taxon>
        <taxon>Dikarya</taxon>
        <taxon>Ascomycota</taxon>
        <taxon>Taphrinomycotina</taxon>
        <taxon>Taphrinomycetes</taxon>
        <taxon>Taphrinales</taxon>
        <taxon>Protomycetaceae</taxon>
        <taxon>Protomyces</taxon>
    </lineage>
</organism>
<dbReference type="Proteomes" id="UP000193685">
    <property type="component" value="Unassembled WGS sequence"/>
</dbReference>
<feature type="region of interest" description="Disordered" evidence="1">
    <location>
        <begin position="1"/>
        <end position="156"/>
    </location>
</feature>
<feature type="compositionally biased region" description="Gly residues" evidence="1">
    <location>
        <begin position="23"/>
        <end position="47"/>
    </location>
</feature>
<dbReference type="RefSeq" id="XP_040723203.1">
    <property type="nucleotide sequence ID" value="XM_040869942.1"/>
</dbReference>
<dbReference type="GeneID" id="63786541"/>
<dbReference type="EMBL" id="MCFI01000019">
    <property type="protein sequence ID" value="ORY77818.1"/>
    <property type="molecule type" value="Genomic_DNA"/>
</dbReference>
<dbReference type="OrthoDB" id="10654001at2759"/>
<protein>
    <submittedName>
        <fullName evidence="2">Uncharacterized protein</fullName>
    </submittedName>
</protein>
<comment type="caution">
    <text evidence="2">The sequence shown here is derived from an EMBL/GenBank/DDBJ whole genome shotgun (WGS) entry which is preliminary data.</text>
</comment>